<dbReference type="EMBL" id="JABCRI010000014">
    <property type="protein sequence ID" value="KAF8393859.1"/>
    <property type="molecule type" value="Genomic_DNA"/>
</dbReference>
<sequence>MQLLLLIKFSSITCELILEIQTRRVFPFSPSHNPHRWIDVILTINQSVGPTTRKIIVRTEKLSRNRQPLWVKEMHGSLQRSTFGDVLRYA</sequence>
<dbReference type="AlphaFoldDB" id="A0A835DBA0"/>
<protein>
    <submittedName>
        <fullName evidence="1">Uncharacterized protein</fullName>
    </submittedName>
</protein>
<gene>
    <name evidence="1" type="ORF">HHK36_020057</name>
</gene>
<name>A0A835DBA0_TETSI</name>
<reference evidence="1 2" key="1">
    <citation type="submission" date="2020-04" db="EMBL/GenBank/DDBJ databases">
        <title>Plant Genome Project.</title>
        <authorList>
            <person name="Zhang R.-G."/>
        </authorList>
    </citation>
    <scope>NUCLEOTIDE SEQUENCE [LARGE SCALE GENOMIC DNA]</scope>
    <source>
        <strain evidence="1">YNK0</strain>
        <tissue evidence="1">Leaf</tissue>
    </source>
</reference>
<organism evidence="1 2">
    <name type="scientific">Tetracentron sinense</name>
    <name type="common">Spur-leaf</name>
    <dbReference type="NCBI Taxonomy" id="13715"/>
    <lineage>
        <taxon>Eukaryota</taxon>
        <taxon>Viridiplantae</taxon>
        <taxon>Streptophyta</taxon>
        <taxon>Embryophyta</taxon>
        <taxon>Tracheophyta</taxon>
        <taxon>Spermatophyta</taxon>
        <taxon>Magnoliopsida</taxon>
        <taxon>Trochodendrales</taxon>
        <taxon>Trochodendraceae</taxon>
        <taxon>Tetracentron</taxon>
    </lineage>
</organism>
<evidence type="ECO:0000313" key="1">
    <source>
        <dbReference type="EMBL" id="KAF8393859.1"/>
    </source>
</evidence>
<accession>A0A835DBA0</accession>
<evidence type="ECO:0000313" key="2">
    <source>
        <dbReference type="Proteomes" id="UP000655225"/>
    </source>
</evidence>
<proteinExistence type="predicted"/>
<dbReference type="Proteomes" id="UP000655225">
    <property type="component" value="Unassembled WGS sequence"/>
</dbReference>
<keyword evidence="2" id="KW-1185">Reference proteome</keyword>
<comment type="caution">
    <text evidence="1">The sequence shown here is derived from an EMBL/GenBank/DDBJ whole genome shotgun (WGS) entry which is preliminary data.</text>
</comment>